<feature type="compositionally biased region" description="Polar residues" evidence="1">
    <location>
        <begin position="96"/>
        <end position="112"/>
    </location>
</feature>
<sequence>MKKAHSLLSDSVLDDIKSVGLHIEVARRRRKKTAKLVCESAGITPQTYKRLVNGDPGVSIGVIAAVLHALNLEDTLQAIADPATDKQGIALEVSRASKSGNGDDNGRLDTNF</sequence>
<evidence type="ECO:0000313" key="3">
    <source>
        <dbReference type="EMBL" id="KKN85112.1"/>
    </source>
</evidence>
<dbReference type="InterPro" id="IPR010982">
    <property type="entry name" value="Lambda_DNA-bd_dom_sf"/>
</dbReference>
<proteinExistence type="predicted"/>
<reference evidence="3" key="1">
    <citation type="journal article" date="2015" name="Nature">
        <title>Complex archaea that bridge the gap between prokaryotes and eukaryotes.</title>
        <authorList>
            <person name="Spang A."/>
            <person name="Saw J.H."/>
            <person name="Jorgensen S.L."/>
            <person name="Zaremba-Niedzwiedzka K."/>
            <person name="Martijn J."/>
            <person name="Lind A.E."/>
            <person name="van Eijk R."/>
            <person name="Schleper C."/>
            <person name="Guy L."/>
            <person name="Ettema T.J."/>
        </authorList>
    </citation>
    <scope>NUCLEOTIDE SEQUENCE</scope>
</reference>
<feature type="region of interest" description="Disordered" evidence="1">
    <location>
        <begin position="91"/>
        <end position="112"/>
    </location>
</feature>
<dbReference type="InterPro" id="IPR001387">
    <property type="entry name" value="Cro/C1-type_HTH"/>
</dbReference>
<dbReference type="EMBL" id="LAZR01000163">
    <property type="protein sequence ID" value="KKN85112.1"/>
    <property type="molecule type" value="Genomic_DNA"/>
</dbReference>
<dbReference type="AlphaFoldDB" id="A0A0F9UCJ8"/>
<evidence type="ECO:0000256" key="1">
    <source>
        <dbReference type="SAM" id="MobiDB-lite"/>
    </source>
</evidence>
<dbReference type="Gene3D" id="1.10.260.40">
    <property type="entry name" value="lambda repressor-like DNA-binding domains"/>
    <property type="match status" value="1"/>
</dbReference>
<dbReference type="GO" id="GO:0003677">
    <property type="term" value="F:DNA binding"/>
    <property type="evidence" value="ECO:0007669"/>
    <property type="project" value="InterPro"/>
</dbReference>
<protein>
    <recommendedName>
        <fullName evidence="2">HTH cro/C1-type domain-containing protein</fullName>
    </recommendedName>
</protein>
<dbReference type="CDD" id="cd00093">
    <property type="entry name" value="HTH_XRE"/>
    <property type="match status" value="1"/>
</dbReference>
<dbReference type="Pfam" id="PF01381">
    <property type="entry name" value="HTH_3"/>
    <property type="match status" value="1"/>
</dbReference>
<dbReference type="PROSITE" id="PS50943">
    <property type="entry name" value="HTH_CROC1"/>
    <property type="match status" value="1"/>
</dbReference>
<gene>
    <name evidence="3" type="ORF">LCGC14_0282810</name>
</gene>
<name>A0A0F9UCJ8_9ZZZZ</name>
<feature type="domain" description="HTH cro/C1-type" evidence="2">
    <location>
        <begin position="23"/>
        <end position="76"/>
    </location>
</feature>
<dbReference type="SUPFAM" id="SSF47413">
    <property type="entry name" value="lambda repressor-like DNA-binding domains"/>
    <property type="match status" value="1"/>
</dbReference>
<evidence type="ECO:0000259" key="2">
    <source>
        <dbReference type="PROSITE" id="PS50943"/>
    </source>
</evidence>
<comment type="caution">
    <text evidence="3">The sequence shown here is derived from an EMBL/GenBank/DDBJ whole genome shotgun (WGS) entry which is preliminary data.</text>
</comment>
<accession>A0A0F9UCJ8</accession>
<organism evidence="3">
    <name type="scientific">marine sediment metagenome</name>
    <dbReference type="NCBI Taxonomy" id="412755"/>
    <lineage>
        <taxon>unclassified sequences</taxon>
        <taxon>metagenomes</taxon>
        <taxon>ecological metagenomes</taxon>
    </lineage>
</organism>